<dbReference type="EMBL" id="HACG01010325">
    <property type="protein sequence ID" value="CEK57190.1"/>
    <property type="molecule type" value="Transcribed_RNA"/>
</dbReference>
<accession>A0A0B6YNW8</accession>
<evidence type="ECO:0000313" key="1">
    <source>
        <dbReference type="EMBL" id="CEK57190.1"/>
    </source>
</evidence>
<feature type="non-terminal residue" evidence="1">
    <location>
        <position position="1"/>
    </location>
</feature>
<gene>
    <name evidence="1" type="primary">ORF29509</name>
</gene>
<name>A0A0B6YNW8_9EUPU</name>
<reference evidence="1" key="1">
    <citation type="submission" date="2014-12" db="EMBL/GenBank/DDBJ databases">
        <title>Insight into the proteome of Arion vulgaris.</title>
        <authorList>
            <person name="Aradska J."/>
            <person name="Bulat T."/>
            <person name="Smidak R."/>
            <person name="Sarate P."/>
            <person name="Gangsoo J."/>
            <person name="Sialana F."/>
            <person name="Bilban M."/>
            <person name="Lubec G."/>
        </authorList>
    </citation>
    <scope>NUCLEOTIDE SEQUENCE</scope>
    <source>
        <tissue evidence="1">Skin</tissue>
    </source>
</reference>
<feature type="non-terminal residue" evidence="1">
    <location>
        <position position="67"/>
    </location>
</feature>
<organism evidence="1">
    <name type="scientific">Arion vulgaris</name>
    <dbReference type="NCBI Taxonomy" id="1028688"/>
    <lineage>
        <taxon>Eukaryota</taxon>
        <taxon>Metazoa</taxon>
        <taxon>Spiralia</taxon>
        <taxon>Lophotrochozoa</taxon>
        <taxon>Mollusca</taxon>
        <taxon>Gastropoda</taxon>
        <taxon>Heterobranchia</taxon>
        <taxon>Euthyneura</taxon>
        <taxon>Panpulmonata</taxon>
        <taxon>Eupulmonata</taxon>
        <taxon>Stylommatophora</taxon>
        <taxon>Helicina</taxon>
        <taxon>Arionoidea</taxon>
        <taxon>Arionidae</taxon>
        <taxon>Arion</taxon>
    </lineage>
</organism>
<protein>
    <submittedName>
        <fullName evidence="1">Uncharacterized protein</fullName>
    </submittedName>
</protein>
<proteinExistence type="predicted"/>
<dbReference type="AlphaFoldDB" id="A0A0B6YNW8"/>
<sequence length="67" mass="7516">ELQYNDRPKMKIRRQESNFTENNRNMGLKTEITALRSNIALMTLCIESASSADRTAPSMNSIAPATI</sequence>